<protein>
    <submittedName>
        <fullName evidence="1">Uncharacterized protein</fullName>
    </submittedName>
</protein>
<dbReference type="EMBL" id="FZNP01000007">
    <property type="protein sequence ID" value="SNR82863.1"/>
    <property type="molecule type" value="Genomic_DNA"/>
</dbReference>
<reference evidence="2" key="1">
    <citation type="submission" date="2017-06" db="EMBL/GenBank/DDBJ databases">
        <authorList>
            <person name="Varghese N."/>
            <person name="Submissions S."/>
        </authorList>
    </citation>
    <scope>NUCLEOTIDE SEQUENCE [LARGE SCALE GENOMIC DNA]</scope>
    <source>
        <strain evidence="2">DSM 44485</strain>
    </source>
</reference>
<dbReference type="Proteomes" id="UP000198420">
    <property type="component" value="Unassembled WGS sequence"/>
</dbReference>
<name>A0A238ZJJ4_9ACTN</name>
<gene>
    <name evidence="1" type="ORF">SAMN06265355_107257</name>
</gene>
<sequence>MAAAIQGAVFGLVKAATQRAGAHGVRKATGHWPGDD</sequence>
<evidence type="ECO:0000313" key="1">
    <source>
        <dbReference type="EMBL" id="SNR82863.1"/>
    </source>
</evidence>
<dbReference type="AlphaFoldDB" id="A0A238ZJJ4"/>
<proteinExistence type="predicted"/>
<accession>A0A238ZJJ4</accession>
<evidence type="ECO:0000313" key="2">
    <source>
        <dbReference type="Proteomes" id="UP000198420"/>
    </source>
</evidence>
<organism evidence="1 2">
    <name type="scientific">Actinomadura mexicana</name>
    <dbReference type="NCBI Taxonomy" id="134959"/>
    <lineage>
        <taxon>Bacteria</taxon>
        <taxon>Bacillati</taxon>
        <taxon>Actinomycetota</taxon>
        <taxon>Actinomycetes</taxon>
        <taxon>Streptosporangiales</taxon>
        <taxon>Thermomonosporaceae</taxon>
        <taxon>Actinomadura</taxon>
    </lineage>
</organism>
<dbReference type="Pfam" id="PF14019">
    <property type="entry name" value="DUF4235"/>
    <property type="match status" value="1"/>
</dbReference>
<dbReference type="InterPro" id="IPR025329">
    <property type="entry name" value="DUF4235"/>
</dbReference>
<keyword evidence="2" id="KW-1185">Reference proteome</keyword>